<protein>
    <submittedName>
        <fullName evidence="2">Uncharacterized protein</fullName>
    </submittedName>
</protein>
<accession>A0A4Z2HWI8</accession>
<dbReference type="Proteomes" id="UP000314294">
    <property type="component" value="Unassembled WGS sequence"/>
</dbReference>
<reference evidence="2 3" key="1">
    <citation type="submission" date="2019-03" db="EMBL/GenBank/DDBJ databases">
        <title>First draft genome of Liparis tanakae, snailfish: a comprehensive survey of snailfish specific genes.</title>
        <authorList>
            <person name="Kim W."/>
            <person name="Song I."/>
            <person name="Jeong J.-H."/>
            <person name="Kim D."/>
            <person name="Kim S."/>
            <person name="Ryu S."/>
            <person name="Song J.Y."/>
            <person name="Lee S.K."/>
        </authorList>
    </citation>
    <scope>NUCLEOTIDE SEQUENCE [LARGE SCALE GENOMIC DNA]</scope>
    <source>
        <tissue evidence="2">Muscle</tissue>
    </source>
</reference>
<keyword evidence="3" id="KW-1185">Reference proteome</keyword>
<evidence type="ECO:0000313" key="2">
    <source>
        <dbReference type="EMBL" id="TNN69252.1"/>
    </source>
</evidence>
<sequence>MTNCLDLERTTASNHALFCDPLAALKHTQVISEPPPGKKNTHFPQPLRLDMFSQIERSIRFLMRTGGGEGRVAAAAKAAVMPRSSRDPRTQAGPI</sequence>
<dbReference type="AlphaFoldDB" id="A0A4Z2HWI8"/>
<proteinExistence type="predicted"/>
<evidence type="ECO:0000313" key="3">
    <source>
        <dbReference type="Proteomes" id="UP000314294"/>
    </source>
</evidence>
<feature type="region of interest" description="Disordered" evidence="1">
    <location>
        <begin position="74"/>
        <end position="95"/>
    </location>
</feature>
<organism evidence="2 3">
    <name type="scientific">Liparis tanakae</name>
    <name type="common">Tanaka's snailfish</name>
    <dbReference type="NCBI Taxonomy" id="230148"/>
    <lineage>
        <taxon>Eukaryota</taxon>
        <taxon>Metazoa</taxon>
        <taxon>Chordata</taxon>
        <taxon>Craniata</taxon>
        <taxon>Vertebrata</taxon>
        <taxon>Euteleostomi</taxon>
        <taxon>Actinopterygii</taxon>
        <taxon>Neopterygii</taxon>
        <taxon>Teleostei</taxon>
        <taxon>Neoteleostei</taxon>
        <taxon>Acanthomorphata</taxon>
        <taxon>Eupercaria</taxon>
        <taxon>Perciformes</taxon>
        <taxon>Cottioidei</taxon>
        <taxon>Cottales</taxon>
        <taxon>Liparidae</taxon>
        <taxon>Liparis</taxon>
    </lineage>
</organism>
<gene>
    <name evidence="2" type="ORF">EYF80_020569</name>
</gene>
<dbReference type="EMBL" id="SRLO01000178">
    <property type="protein sequence ID" value="TNN69252.1"/>
    <property type="molecule type" value="Genomic_DNA"/>
</dbReference>
<evidence type="ECO:0000256" key="1">
    <source>
        <dbReference type="SAM" id="MobiDB-lite"/>
    </source>
</evidence>
<comment type="caution">
    <text evidence="2">The sequence shown here is derived from an EMBL/GenBank/DDBJ whole genome shotgun (WGS) entry which is preliminary data.</text>
</comment>
<name>A0A4Z2HWI8_9TELE</name>